<feature type="domain" description="F-box" evidence="1">
    <location>
        <begin position="75"/>
        <end position="121"/>
    </location>
</feature>
<comment type="caution">
    <text evidence="2">The sequence shown here is derived from an EMBL/GenBank/DDBJ whole genome shotgun (WGS) entry which is preliminary data.</text>
</comment>
<protein>
    <recommendedName>
        <fullName evidence="1">F-box domain-containing protein</fullName>
    </recommendedName>
</protein>
<dbReference type="Pfam" id="PF00646">
    <property type="entry name" value="F-box"/>
    <property type="match status" value="1"/>
</dbReference>
<name>A0ABS8RZQ6_DATST</name>
<dbReference type="PANTHER" id="PTHR32278:SF86">
    <property type="entry name" value="F-BOX PROTEIN PP2-B10-LIKE ISOFORM X1"/>
    <property type="match status" value="1"/>
</dbReference>
<dbReference type="Proteomes" id="UP000823775">
    <property type="component" value="Unassembled WGS sequence"/>
</dbReference>
<evidence type="ECO:0000313" key="3">
    <source>
        <dbReference type="Proteomes" id="UP000823775"/>
    </source>
</evidence>
<organism evidence="2 3">
    <name type="scientific">Datura stramonium</name>
    <name type="common">Jimsonweed</name>
    <name type="synonym">Common thornapple</name>
    <dbReference type="NCBI Taxonomy" id="4076"/>
    <lineage>
        <taxon>Eukaryota</taxon>
        <taxon>Viridiplantae</taxon>
        <taxon>Streptophyta</taxon>
        <taxon>Embryophyta</taxon>
        <taxon>Tracheophyta</taxon>
        <taxon>Spermatophyta</taxon>
        <taxon>Magnoliopsida</taxon>
        <taxon>eudicotyledons</taxon>
        <taxon>Gunneridae</taxon>
        <taxon>Pentapetalae</taxon>
        <taxon>asterids</taxon>
        <taxon>lamiids</taxon>
        <taxon>Solanales</taxon>
        <taxon>Solanaceae</taxon>
        <taxon>Solanoideae</taxon>
        <taxon>Datureae</taxon>
        <taxon>Datura</taxon>
    </lineage>
</organism>
<dbReference type="InterPro" id="IPR036047">
    <property type="entry name" value="F-box-like_dom_sf"/>
</dbReference>
<evidence type="ECO:0000313" key="2">
    <source>
        <dbReference type="EMBL" id="MCD7451616.1"/>
    </source>
</evidence>
<accession>A0ABS8RZQ6</accession>
<dbReference type="EMBL" id="JACEIK010000176">
    <property type="protein sequence ID" value="MCD7451616.1"/>
    <property type="molecule type" value="Genomic_DNA"/>
</dbReference>
<dbReference type="CDD" id="cd22162">
    <property type="entry name" value="F-box_AtSKIP3-like"/>
    <property type="match status" value="1"/>
</dbReference>
<proteinExistence type="predicted"/>
<reference evidence="2 3" key="1">
    <citation type="journal article" date="2021" name="BMC Genomics">
        <title>Datura genome reveals duplications of psychoactive alkaloid biosynthetic genes and high mutation rate following tissue culture.</title>
        <authorList>
            <person name="Rajewski A."/>
            <person name="Carter-House D."/>
            <person name="Stajich J."/>
            <person name="Litt A."/>
        </authorList>
    </citation>
    <scope>NUCLEOTIDE SEQUENCE [LARGE SCALE GENOMIC DNA]</scope>
    <source>
        <strain evidence="2">AR-01</strain>
    </source>
</reference>
<sequence length="175" mass="19923">MILFLLDFLNHVDFFFSFQNASLRRKWYGAYSLRQIKIRCGYQVNVASKVVDLLEPENSNSNSNGECQRTRRRINNCLLMLPEDCAVKILAFTTPLDVCRFTLVSKSVQSAAESDSVWANFLPSDYQSIISASLTPVPDFLSKKDLFVYLCRNPLLIDGGRKVKENEIGNVILFP</sequence>
<keyword evidence="3" id="KW-1185">Reference proteome</keyword>
<evidence type="ECO:0000259" key="1">
    <source>
        <dbReference type="PROSITE" id="PS50181"/>
    </source>
</evidence>
<dbReference type="SUPFAM" id="SSF81383">
    <property type="entry name" value="F-box domain"/>
    <property type="match status" value="1"/>
</dbReference>
<dbReference type="Gene3D" id="1.20.1280.50">
    <property type="match status" value="1"/>
</dbReference>
<dbReference type="PROSITE" id="PS50181">
    <property type="entry name" value="FBOX"/>
    <property type="match status" value="1"/>
</dbReference>
<dbReference type="InterPro" id="IPR001810">
    <property type="entry name" value="F-box_dom"/>
</dbReference>
<dbReference type="PANTHER" id="PTHR32278">
    <property type="entry name" value="F-BOX DOMAIN-CONTAINING PROTEIN"/>
    <property type="match status" value="1"/>
</dbReference>
<gene>
    <name evidence="2" type="ORF">HAX54_012878</name>
</gene>